<dbReference type="InterPro" id="IPR017195">
    <property type="entry name" value="ABC_thiamin-permease_prd"/>
</dbReference>
<keyword evidence="1" id="KW-0472">Membrane</keyword>
<dbReference type="RefSeq" id="WP_171155075.1">
    <property type="nucleotide sequence ID" value="NZ_JABENB010000001.1"/>
</dbReference>
<comment type="caution">
    <text evidence="2">The sequence shown here is derived from an EMBL/GenBank/DDBJ whole genome shotgun (WGS) entry which is preliminary data.</text>
</comment>
<keyword evidence="3" id="KW-1185">Reference proteome</keyword>
<dbReference type="Pfam" id="PF09819">
    <property type="entry name" value="ABC_cobalt"/>
    <property type="match status" value="1"/>
</dbReference>
<feature type="transmembrane region" description="Helical" evidence="1">
    <location>
        <begin position="103"/>
        <end position="126"/>
    </location>
</feature>
<accession>A0A849AKU2</accession>
<keyword evidence="1" id="KW-1133">Transmembrane helix</keyword>
<gene>
    <name evidence="2" type="ORF">HJ588_11505</name>
</gene>
<dbReference type="AlphaFoldDB" id="A0A849AKU2"/>
<evidence type="ECO:0000256" key="1">
    <source>
        <dbReference type="SAM" id="Phobius"/>
    </source>
</evidence>
<name>A0A849AKU2_9MICO</name>
<feature type="transmembrane region" description="Helical" evidence="1">
    <location>
        <begin position="165"/>
        <end position="187"/>
    </location>
</feature>
<organism evidence="2 3">
    <name type="scientific">Flexivirga aerilata</name>
    <dbReference type="NCBI Taxonomy" id="1656889"/>
    <lineage>
        <taxon>Bacteria</taxon>
        <taxon>Bacillati</taxon>
        <taxon>Actinomycetota</taxon>
        <taxon>Actinomycetes</taxon>
        <taxon>Micrococcales</taxon>
        <taxon>Dermacoccaceae</taxon>
        <taxon>Flexivirga</taxon>
    </lineage>
</organism>
<protein>
    <submittedName>
        <fullName evidence="2">ABC transporter permease</fullName>
    </submittedName>
</protein>
<proteinExistence type="predicted"/>
<evidence type="ECO:0000313" key="3">
    <source>
        <dbReference type="Proteomes" id="UP000557772"/>
    </source>
</evidence>
<evidence type="ECO:0000313" key="2">
    <source>
        <dbReference type="EMBL" id="NNG39898.1"/>
    </source>
</evidence>
<dbReference type="Proteomes" id="UP000557772">
    <property type="component" value="Unassembled WGS sequence"/>
</dbReference>
<feature type="transmembrane region" description="Helical" evidence="1">
    <location>
        <begin position="18"/>
        <end position="42"/>
    </location>
</feature>
<dbReference type="EMBL" id="JABENB010000001">
    <property type="protein sequence ID" value="NNG39898.1"/>
    <property type="molecule type" value="Genomic_DNA"/>
</dbReference>
<feature type="transmembrane region" description="Helical" evidence="1">
    <location>
        <begin position="133"/>
        <end position="153"/>
    </location>
</feature>
<reference evidence="2 3" key="1">
    <citation type="submission" date="2020-05" db="EMBL/GenBank/DDBJ databases">
        <title>Flexivirga sp. ID2601S isolated from air conditioner.</title>
        <authorList>
            <person name="Kim D.H."/>
        </authorList>
    </citation>
    <scope>NUCLEOTIDE SEQUENCE [LARGE SCALE GENOMIC DNA]</scope>
    <source>
        <strain evidence="2 3">ID2601S</strain>
    </source>
</reference>
<dbReference type="PIRSF" id="PIRSF037394">
    <property type="entry name" value="ABC_thiamine-permease_YkoE_prd"/>
    <property type="match status" value="1"/>
</dbReference>
<sequence length="211" mass="22171">MATVSTPETGRSGLRSLFAYRTIDIVTVVTLGVAIGVAFWGWGKAFAGLSTLSAFGFPPSAGLLSGPWLLGGVVGGLVVRRPGAALVTELIGANVEYLLTSQWGGGVMVSGFLQGIGAELVFLAFAYRRFGPAVAAAAGTLAAVFEVVLYEWHSYYDYWTFNYKLAYLGFFALSGAVVAGIGGWLLVRALASTGALDAFGPGREFHDRRSV</sequence>
<keyword evidence="1" id="KW-0812">Transmembrane</keyword>